<evidence type="ECO:0000313" key="9">
    <source>
        <dbReference type="EMBL" id="TQL75587.1"/>
    </source>
</evidence>
<feature type="transmembrane region" description="Helical" evidence="8">
    <location>
        <begin position="77"/>
        <end position="96"/>
    </location>
</feature>
<protein>
    <submittedName>
        <fullName evidence="9">Iron complex transport system permease protein</fullName>
    </submittedName>
</protein>
<accession>A0A543ASN7</accession>
<dbReference type="InParanoid" id="A0A543ASN7"/>
<proteinExistence type="inferred from homology"/>
<feature type="transmembrane region" description="Helical" evidence="8">
    <location>
        <begin position="251"/>
        <end position="281"/>
    </location>
</feature>
<evidence type="ECO:0000256" key="6">
    <source>
        <dbReference type="ARBA" id="ARBA00022989"/>
    </source>
</evidence>
<comment type="similarity">
    <text evidence="2">Belongs to the binding-protein-dependent transport system permease family. FecCD subfamily.</text>
</comment>
<dbReference type="Gene3D" id="1.10.3470.10">
    <property type="entry name" value="ABC transporter involved in vitamin B12 uptake, BtuC"/>
    <property type="match status" value="1"/>
</dbReference>
<feature type="transmembrane region" description="Helical" evidence="8">
    <location>
        <begin position="208"/>
        <end position="226"/>
    </location>
</feature>
<keyword evidence="7 8" id="KW-0472">Membrane</keyword>
<dbReference type="Pfam" id="PF01032">
    <property type="entry name" value="FecCD"/>
    <property type="match status" value="1"/>
</dbReference>
<keyword evidence="10" id="KW-1185">Reference proteome</keyword>
<dbReference type="EMBL" id="VFOW01000001">
    <property type="protein sequence ID" value="TQL75587.1"/>
    <property type="molecule type" value="Genomic_DNA"/>
</dbReference>
<organism evidence="9 10">
    <name type="scientific">Stackebrandtia endophytica</name>
    <dbReference type="NCBI Taxonomy" id="1496996"/>
    <lineage>
        <taxon>Bacteria</taxon>
        <taxon>Bacillati</taxon>
        <taxon>Actinomycetota</taxon>
        <taxon>Actinomycetes</taxon>
        <taxon>Glycomycetales</taxon>
        <taxon>Glycomycetaceae</taxon>
        <taxon>Stackebrandtia</taxon>
    </lineage>
</organism>
<evidence type="ECO:0000256" key="2">
    <source>
        <dbReference type="ARBA" id="ARBA00007935"/>
    </source>
</evidence>
<evidence type="ECO:0000256" key="5">
    <source>
        <dbReference type="ARBA" id="ARBA00022692"/>
    </source>
</evidence>
<feature type="transmembrane region" description="Helical" evidence="8">
    <location>
        <begin position="162"/>
        <end position="187"/>
    </location>
</feature>
<gene>
    <name evidence="9" type="ORF">FB566_1094</name>
</gene>
<dbReference type="InterPro" id="IPR000522">
    <property type="entry name" value="ABC_transptr_permease_BtuC"/>
</dbReference>
<feature type="transmembrane region" description="Helical" evidence="8">
    <location>
        <begin position="117"/>
        <end position="150"/>
    </location>
</feature>
<dbReference type="InterPro" id="IPR037294">
    <property type="entry name" value="ABC_BtuC-like"/>
</dbReference>
<keyword evidence="4" id="KW-1003">Cell membrane</keyword>
<evidence type="ECO:0000256" key="8">
    <source>
        <dbReference type="SAM" id="Phobius"/>
    </source>
</evidence>
<reference evidence="9 10" key="1">
    <citation type="submission" date="2019-06" db="EMBL/GenBank/DDBJ databases">
        <title>Sequencing the genomes of 1000 actinobacteria strains.</title>
        <authorList>
            <person name="Klenk H.-P."/>
        </authorList>
    </citation>
    <scope>NUCLEOTIDE SEQUENCE [LARGE SCALE GENOMIC DNA]</scope>
    <source>
        <strain evidence="9 10">DSM 45928</strain>
    </source>
</reference>
<dbReference type="Proteomes" id="UP000317043">
    <property type="component" value="Unassembled WGS sequence"/>
</dbReference>
<name>A0A543ASN7_9ACTN</name>
<dbReference type="OrthoDB" id="4455417at2"/>
<evidence type="ECO:0000256" key="1">
    <source>
        <dbReference type="ARBA" id="ARBA00004651"/>
    </source>
</evidence>
<comment type="subcellular location">
    <subcellularLocation>
        <location evidence="1">Cell membrane</location>
        <topology evidence="1">Multi-pass membrane protein</topology>
    </subcellularLocation>
</comment>
<evidence type="ECO:0000256" key="4">
    <source>
        <dbReference type="ARBA" id="ARBA00022475"/>
    </source>
</evidence>
<keyword evidence="3" id="KW-0813">Transport</keyword>
<dbReference type="GO" id="GO:0033214">
    <property type="term" value="P:siderophore-iron import into cell"/>
    <property type="evidence" value="ECO:0007669"/>
    <property type="project" value="TreeGrafter"/>
</dbReference>
<dbReference type="GO" id="GO:0005886">
    <property type="term" value="C:plasma membrane"/>
    <property type="evidence" value="ECO:0007669"/>
    <property type="project" value="UniProtKB-SubCell"/>
</dbReference>
<dbReference type="PANTHER" id="PTHR30472:SF25">
    <property type="entry name" value="ABC TRANSPORTER PERMEASE PROTEIN MJ0876-RELATED"/>
    <property type="match status" value="1"/>
</dbReference>
<feature type="transmembrane region" description="Helical" evidence="8">
    <location>
        <begin position="318"/>
        <end position="339"/>
    </location>
</feature>
<dbReference type="RefSeq" id="WP_142035680.1">
    <property type="nucleotide sequence ID" value="NZ_JBHTGS010000001.1"/>
</dbReference>
<dbReference type="AlphaFoldDB" id="A0A543ASN7"/>
<evidence type="ECO:0000256" key="3">
    <source>
        <dbReference type="ARBA" id="ARBA00022448"/>
    </source>
</evidence>
<sequence>MSSMKLVGRSTIRLGPVSIVVRHRPAIVAAALSAVLVAVVLLALCVGGTYVTAADVLATLSGAETGYERLINVLRLPRTLLAVAAGAAFGLAGALIQSVARNPLASPDVIGVTQGAGLAATVALTAGLGFGVLAPLSLAGGLLAAVVVIWVGSKHGLAAQRFVLAGIAVAVIVKSFTQIIMLAAPAIDAQRAQIWLVGTFAGRGWDETAMIGATLLLALPFLLWASKATDTTALDDDTARGLGVRVTARRVVLAIIGVVLASVATANVGAIEFVALVAPQLARRLTRTERPPLWSAALAGAILTVLADWLGRTAFGSYQLPAGVLTAAIGGPYLIFLLVTRRKAS</sequence>
<keyword evidence="6 8" id="KW-1133">Transmembrane helix</keyword>
<dbReference type="PANTHER" id="PTHR30472">
    <property type="entry name" value="FERRIC ENTEROBACTIN TRANSPORT SYSTEM PERMEASE PROTEIN"/>
    <property type="match status" value="1"/>
</dbReference>
<keyword evidence="5 8" id="KW-0812">Transmembrane</keyword>
<dbReference type="CDD" id="cd06550">
    <property type="entry name" value="TM_ABC_iron-siderophores_like"/>
    <property type="match status" value="1"/>
</dbReference>
<evidence type="ECO:0000256" key="7">
    <source>
        <dbReference type="ARBA" id="ARBA00023136"/>
    </source>
</evidence>
<dbReference type="SUPFAM" id="SSF81345">
    <property type="entry name" value="ABC transporter involved in vitamin B12 uptake, BtuC"/>
    <property type="match status" value="1"/>
</dbReference>
<dbReference type="GO" id="GO:0022857">
    <property type="term" value="F:transmembrane transporter activity"/>
    <property type="evidence" value="ECO:0007669"/>
    <property type="project" value="InterPro"/>
</dbReference>
<evidence type="ECO:0000313" key="10">
    <source>
        <dbReference type="Proteomes" id="UP000317043"/>
    </source>
</evidence>
<comment type="caution">
    <text evidence="9">The sequence shown here is derived from an EMBL/GenBank/DDBJ whole genome shotgun (WGS) entry which is preliminary data.</text>
</comment>